<proteinExistence type="predicted"/>
<organism evidence="3 4">
    <name type="scientific">Polycladomyces subterraneus</name>
    <dbReference type="NCBI Taxonomy" id="1016997"/>
    <lineage>
        <taxon>Bacteria</taxon>
        <taxon>Bacillati</taxon>
        <taxon>Bacillota</taxon>
        <taxon>Bacilli</taxon>
        <taxon>Bacillales</taxon>
        <taxon>Thermoactinomycetaceae</taxon>
        <taxon>Polycladomyces</taxon>
    </lineage>
</organism>
<comment type="caution">
    <text evidence="3">The sequence shown here is derived from an EMBL/GenBank/DDBJ whole genome shotgun (WGS) entry which is preliminary data.</text>
</comment>
<dbReference type="Pfam" id="PF07282">
    <property type="entry name" value="Cas12f1-like_TNB"/>
    <property type="match status" value="1"/>
</dbReference>
<dbReference type="Proteomes" id="UP001174196">
    <property type="component" value="Unassembled WGS sequence"/>
</dbReference>
<dbReference type="InterPro" id="IPR010095">
    <property type="entry name" value="Cas12f1-like_TNB"/>
</dbReference>
<keyword evidence="1" id="KW-0238">DNA-binding</keyword>
<evidence type="ECO:0000259" key="2">
    <source>
        <dbReference type="Pfam" id="PF07282"/>
    </source>
</evidence>
<protein>
    <submittedName>
        <fullName evidence="3">Transposase</fullName>
    </submittedName>
</protein>
<feature type="non-terminal residue" evidence="3">
    <location>
        <position position="1"/>
    </location>
</feature>
<gene>
    <name evidence="3" type="ORF">NWF35_10890</name>
</gene>
<evidence type="ECO:0000256" key="1">
    <source>
        <dbReference type="ARBA" id="ARBA00023125"/>
    </source>
</evidence>
<reference evidence="3" key="1">
    <citation type="submission" date="2022-08" db="EMBL/GenBank/DDBJ databases">
        <title>Polycladomyces zharkentsis sp. nov., a novel thermophilic CMC and starch-degrading bacterium isolated from a geothermal spring in Kazakhstan.</title>
        <authorList>
            <person name="Mashzhan A."/>
            <person name="Kistaubaeva A."/>
            <person name="Javier-Lopez R."/>
            <person name="Birkeland N.-K."/>
        </authorList>
    </citation>
    <scope>NUCLEOTIDE SEQUENCE</scope>
    <source>
        <strain evidence="3">KSR 13</strain>
    </source>
</reference>
<dbReference type="NCBIfam" id="TIGR01766">
    <property type="entry name" value="IS200/IS605 family accessory protein TnpB-like domain"/>
    <property type="match status" value="1"/>
</dbReference>
<dbReference type="RefSeq" id="WP_301239071.1">
    <property type="nucleotide sequence ID" value="NZ_JANRHH010000037.1"/>
</dbReference>
<evidence type="ECO:0000313" key="3">
    <source>
        <dbReference type="EMBL" id="MDN4594399.1"/>
    </source>
</evidence>
<feature type="non-terminal residue" evidence="3">
    <location>
        <position position="77"/>
    </location>
</feature>
<accession>A0ABT8INM9</accession>
<keyword evidence="4" id="KW-1185">Reference proteome</keyword>
<sequence>IIRMEDLTDIRNRAKSKKEAGRNLHSWAFYQLKEMIRYKAEMAGIRVEIVNPEYTSQTCKCGHREKANRSGIRFKCK</sequence>
<dbReference type="EMBL" id="JANRHH010000037">
    <property type="protein sequence ID" value="MDN4594399.1"/>
    <property type="molecule type" value="Genomic_DNA"/>
</dbReference>
<name>A0ABT8INM9_9BACL</name>
<evidence type="ECO:0000313" key="4">
    <source>
        <dbReference type="Proteomes" id="UP001174196"/>
    </source>
</evidence>
<feature type="domain" description="Cas12f1-like TNB" evidence="2">
    <location>
        <begin position="29"/>
        <end position="76"/>
    </location>
</feature>